<proteinExistence type="predicted"/>
<evidence type="ECO:0000313" key="1">
    <source>
        <dbReference type="EMBL" id="WMS87628.1"/>
    </source>
</evidence>
<dbReference type="EMBL" id="CP133548">
    <property type="protein sequence ID" value="WMS87628.1"/>
    <property type="molecule type" value="Genomic_DNA"/>
</dbReference>
<reference evidence="1 2" key="1">
    <citation type="submission" date="2023-08" db="EMBL/GenBank/DDBJ databases">
        <title>Pleionea litopenaei sp. nov., isolated from stomach of juvenile Litopenaeus vannamei.</title>
        <authorList>
            <person name="Rho A.M."/>
            <person name="Hwang C.Y."/>
        </authorList>
    </citation>
    <scope>NUCLEOTIDE SEQUENCE [LARGE SCALE GENOMIC DNA]</scope>
    <source>
        <strain evidence="1 2">HL-JVS1</strain>
    </source>
</reference>
<dbReference type="KEGG" id="plei:Q9312_01580"/>
<name>A0AA51RUB1_9GAMM</name>
<evidence type="ECO:0000313" key="2">
    <source>
        <dbReference type="Proteomes" id="UP001239782"/>
    </source>
</evidence>
<keyword evidence="2" id="KW-1185">Reference proteome</keyword>
<sequence>MHINILKRSIDFLVDDGRYDRRELETLLAMALEDKSIDDDEKRVLSDIFNTAAIAGLDQATEAWIKKTRAKYAI</sequence>
<organism evidence="1 2">
    <name type="scientific">Pleionea litopenaei</name>
    <dbReference type="NCBI Taxonomy" id="3070815"/>
    <lineage>
        <taxon>Bacteria</taxon>
        <taxon>Pseudomonadati</taxon>
        <taxon>Pseudomonadota</taxon>
        <taxon>Gammaproteobacteria</taxon>
        <taxon>Oceanospirillales</taxon>
        <taxon>Pleioneaceae</taxon>
        <taxon>Pleionea</taxon>
    </lineage>
</organism>
<protein>
    <submittedName>
        <fullName evidence="1">Uncharacterized protein</fullName>
    </submittedName>
</protein>
<dbReference type="Proteomes" id="UP001239782">
    <property type="component" value="Chromosome"/>
</dbReference>
<accession>A0AA51RUB1</accession>
<dbReference type="AlphaFoldDB" id="A0AA51RUB1"/>
<gene>
    <name evidence="1" type="ORF">Q9312_01580</name>
</gene>
<dbReference type="RefSeq" id="WP_309202769.1">
    <property type="nucleotide sequence ID" value="NZ_CP133548.1"/>
</dbReference>